<reference evidence="1" key="1">
    <citation type="journal article" date="2011" name="Environ. Microbiol.">
        <title>Time-series analyses of Monterey Bay coastal microbial picoplankton using a 'genome proxy' microarray.</title>
        <authorList>
            <person name="Rich V.I."/>
            <person name="Pham V.D."/>
            <person name="Eppley J."/>
            <person name="Shi Y."/>
            <person name="DeLong E.F."/>
        </authorList>
    </citation>
    <scope>NUCLEOTIDE SEQUENCE</scope>
</reference>
<sequence>MELHKSKQWYLHLVYYQALKFSRFFTNRLFGRRDHKFLFILSPPYCGSTLINQILSTSNNLSCNNHLGVREGQLLPEVKDIMFYNKGWHHEVYYPWEKIKKVWMKYWDQRKAILMDKSNTNIMRVGEIKKVFNNIFFLAIVRNPYAQVEGIMRRNGSTIEYAAEFALKCLRYQKENRKNEENILFLSYEDLCDNKDDSIKKIQEFIPELGSINADLEFSAHNFKTRGKMRIQNLNDEKISKLSPEQICVINSFFKKEEHLLNYFGYTLI</sequence>
<dbReference type="AlphaFoldDB" id="E0XTS2"/>
<accession>E0XTS2</accession>
<organism evidence="1">
    <name type="scientific">uncultured Sphingobacteriales bacterium HF0130_33B19</name>
    <dbReference type="NCBI Taxonomy" id="710991"/>
    <lineage>
        <taxon>Bacteria</taxon>
        <taxon>Pseudomonadati</taxon>
        <taxon>Bacteroidota</taxon>
        <taxon>Sphingobacteriia</taxon>
        <taxon>Sphingobacteriales</taxon>
        <taxon>environmental samples</taxon>
    </lineage>
</organism>
<evidence type="ECO:0008006" key="2">
    <source>
        <dbReference type="Google" id="ProtNLM"/>
    </source>
</evidence>
<dbReference type="Pfam" id="PF13469">
    <property type="entry name" value="Sulfotransfer_3"/>
    <property type="match status" value="1"/>
</dbReference>
<proteinExistence type="predicted"/>
<protein>
    <recommendedName>
        <fullName evidence="2">Sulfotransferase domain-containing protein</fullName>
    </recommendedName>
</protein>
<dbReference type="EMBL" id="GU474874">
    <property type="protein sequence ID" value="ADI17813.1"/>
    <property type="molecule type" value="Genomic_DNA"/>
</dbReference>
<dbReference type="InterPro" id="IPR027417">
    <property type="entry name" value="P-loop_NTPase"/>
</dbReference>
<evidence type="ECO:0000313" key="1">
    <source>
        <dbReference type="EMBL" id="ADI17813.1"/>
    </source>
</evidence>
<dbReference type="Gene3D" id="3.40.50.300">
    <property type="entry name" value="P-loop containing nucleotide triphosphate hydrolases"/>
    <property type="match status" value="1"/>
</dbReference>
<dbReference type="SUPFAM" id="SSF52540">
    <property type="entry name" value="P-loop containing nucleoside triphosphate hydrolases"/>
    <property type="match status" value="1"/>
</dbReference>
<name>E0XTS2_9SPHI</name>